<dbReference type="PANTHER" id="PTHR42897:SF2">
    <property type="entry name" value="PYRUVATE SYNTHASE SUBUNIT PORB"/>
    <property type="match status" value="1"/>
</dbReference>
<dbReference type="SUPFAM" id="SSF52518">
    <property type="entry name" value="Thiamin diphosphate-binding fold (THDP-binding)"/>
    <property type="match status" value="1"/>
</dbReference>
<evidence type="ECO:0000313" key="3">
    <source>
        <dbReference type="EMBL" id="CUN69625.1"/>
    </source>
</evidence>
<dbReference type="InterPro" id="IPR051479">
    <property type="entry name" value="PorB-like"/>
</dbReference>
<dbReference type="PROSITE" id="PS51257">
    <property type="entry name" value="PROKAR_LIPOPROTEIN"/>
    <property type="match status" value="1"/>
</dbReference>
<evidence type="ECO:0000256" key="1">
    <source>
        <dbReference type="ARBA" id="ARBA00023002"/>
    </source>
</evidence>
<dbReference type="InterPro" id="IPR029061">
    <property type="entry name" value="THDP-binding"/>
</dbReference>
<dbReference type="GO" id="GO:0019164">
    <property type="term" value="F:pyruvate synthase activity"/>
    <property type="evidence" value="ECO:0007669"/>
    <property type="project" value="UniProtKB-EC"/>
</dbReference>
<keyword evidence="1 3" id="KW-0560">Oxidoreductase</keyword>
<dbReference type="EC" id="1.2.7.1" evidence="3"/>
<dbReference type="EMBL" id="CYYC01000002">
    <property type="protein sequence ID" value="CUM79270.1"/>
    <property type="molecule type" value="Genomic_DNA"/>
</dbReference>
<protein>
    <submittedName>
        <fullName evidence="3">Pyruvate synthase subunit porB</fullName>
        <ecNumber evidence="3">1.2.7.1</ecNumber>
    </submittedName>
</protein>
<dbReference type="EMBL" id="CYZL01000003">
    <property type="protein sequence ID" value="CUN69625.1"/>
    <property type="molecule type" value="Genomic_DNA"/>
</dbReference>
<organism evidence="3 5">
    <name type="scientific">Anaerobutyricum hallii</name>
    <dbReference type="NCBI Taxonomy" id="39488"/>
    <lineage>
        <taxon>Bacteria</taxon>
        <taxon>Bacillati</taxon>
        <taxon>Bacillota</taxon>
        <taxon>Clostridia</taxon>
        <taxon>Lachnospirales</taxon>
        <taxon>Lachnospiraceae</taxon>
        <taxon>Anaerobutyricum</taxon>
    </lineage>
</organism>
<keyword evidence="3" id="KW-0670">Pyruvate</keyword>
<name>A0A173Z372_9FIRM</name>
<evidence type="ECO:0000313" key="5">
    <source>
        <dbReference type="Proteomes" id="UP000095679"/>
    </source>
</evidence>
<evidence type="ECO:0000313" key="4">
    <source>
        <dbReference type="Proteomes" id="UP000095390"/>
    </source>
</evidence>
<sequence>MISDINKLELDVKWQNLTPGCTIVGSCTAEVFRTEERLSPGHRMCAGCGATIAVRNVLRGLHEEDEAVITCATGCLEVSSFMYPYTAWKDSFIHNAFENAGATCSGVEAAYRALKKKGKVKKHS</sequence>
<dbReference type="Proteomes" id="UP000095679">
    <property type="component" value="Unassembled WGS sequence"/>
</dbReference>
<gene>
    <name evidence="3" type="primary">porB_2</name>
    <name evidence="3" type="ORF">ERS852450_00458</name>
    <name evidence="2" type="ORF">ERS852578_00268</name>
</gene>
<accession>A0A173Z372</accession>
<evidence type="ECO:0000313" key="2">
    <source>
        <dbReference type="EMBL" id="CUM79270.1"/>
    </source>
</evidence>
<reference evidence="4 5" key="1">
    <citation type="submission" date="2015-09" db="EMBL/GenBank/DDBJ databases">
        <authorList>
            <consortium name="Pathogen Informatics"/>
        </authorList>
    </citation>
    <scope>NUCLEOTIDE SEQUENCE [LARGE SCALE GENOMIC DNA]</scope>
    <source>
        <strain evidence="3 5">2789STDY5834835</strain>
        <strain evidence="2 4">2789STDY5834966</strain>
    </source>
</reference>
<dbReference type="Gene3D" id="3.40.50.970">
    <property type="match status" value="1"/>
</dbReference>
<proteinExistence type="predicted"/>
<dbReference type="PANTHER" id="PTHR42897">
    <property type="entry name" value="PYRUVATE SYNTHASE SUBUNIT PORB"/>
    <property type="match status" value="1"/>
</dbReference>
<dbReference type="AlphaFoldDB" id="A0A173Z372"/>
<dbReference type="Proteomes" id="UP000095390">
    <property type="component" value="Unassembled WGS sequence"/>
</dbReference>